<dbReference type="InterPro" id="IPR037185">
    <property type="entry name" value="EmrE-like"/>
</dbReference>
<dbReference type="Proteomes" id="UP001527882">
    <property type="component" value="Unassembled WGS sequence"/>
</dbReference>
<evidence type="ECO:0000256" key="6">
    <source>
        <dbReference type="ARBA" id="ARBA00023136"/>
    </source>
</evidence>
<dbReference type="Gene3D" id="1.10.3730.20">
    <property type="match status" value="1"/>
</dbReference>
<evidence type="ECO:0000256" key="3">
    <source>
        <dbReference type="ARBA" id="ARBA00022475"/>
    </source>
</evidence>
<evidence type="ECO:0000256" key="2">
    <source>
        <dbReference type="ARBA" id="ARBA00022448"/>
    </source>
</evidence>
<comment type="similarity">
    <text evidence="7">Belongs to the drug/metabolite transporter (DMT) superfamily. Small multidrug resistance (SMR) (TC 2.A.7.1) family.</text>
</comment>
<dbReference type="SUPFAM" id="SSF103481">
    <property type="entry name" value="Multidrug resistance efflux transporter EmrE"/>
    <property type="match status" value="1"/>
</dbReference>
<reference evidence="9 10" key="1">
    <citation type="submission" date="2022-12" db="EMBL/GenBank/DDBJ databases">
        <title>Draft genome sequence of Paenibacillus sp. dW9.</title>
        <authorList>
            <person name="Choi E.-W."/>
            <person name="Kim D.-U."/>
        </authorList>
    </citation>
    <scope>NUCLEOTIDE SEQUENCE [LARGE SCALE GENOMIC DNA]</scope>
    <source>
        <strain evidence="10">dW9</strain>
    </source>
</reference>
<keyword evidence="10" id="KW-1185">Reference proteome</keyword>
<accession>A0ABT4QH29</accession>
<dbReference type="InterPro" id="IPR045324">
    <property type="entry name" value="Small_multidrug_res"/>
</dbReference>
<evidence type="ECO:0000313" key="9">
    <source>
        <dbReference type="EMBL" id="MCZ8516184.1"/>
    </source>
</evidence>
<dbReference type="PANTHER" id="PTHR30561:SF1">
    <property type="entry name" value="MULTIDRUG TRANSPORTER EMRE"/>
    <property type="match status" value="1"/>
</dbReference>
<organism evidence="9 10">
    <name type="scientific">Paenibacillus gyeongsangnamensis</name>
    <dbReference type="NCBI Taxonomy" id="3388067"/>
    <lineage>
        <taxon>Bacteria</taxon>
        <taxon>Bacillati</taxon>
        <taxon>Bacillota</taxon>
        <taxon>Bacilli</taxon>
        <taxon>Bacillales</taxon>
        <taxon>Paenibacillaceae</taxon>
        <taxon>Paenibacillus</taxon>
    </lineage>
</organism>
<evidence type="ECO:0000256" key="1">
    <source>
        <dbReference type="ARBA" id="ARBA00004651"/>
    </source>
</evidence>
<dbReference type="Pfam" id="PF00893">
    <property type="entry name" value="Multi_Drug_Res"/>
    <property type="match status" value="1"/>
</dbReference>
<evidence type="ECO:0000256" key="8">
    <source>
        <dbReference type="SAM" id="Phobius"/>
    </source>
</evidence>
<dbReference type="EMBL" id="JAQAGZ010000022">
    <property type="protein sequence ID" value="MCZ8516184.1"/>
    <property type="molecule type" value="Genomic_DNA"/>
</dbReference>
<gene>
    <name evidence="9" type="ORF">O9H85_28085</name>
</gene>
<comment type="caution">
    <text evidence="9">The sequence shown here is derived from an EMBL/GenBank/DDBJ whole genome shotgun (WGS) entry which is preliminary data.</text>
</comment>
<keyword evidence="4 7" id="KW-0812">Transmembrane</keyword>
<dbReference type="PANTHER" id="PTHR30561">
    <property type="entry name" value="SMR FAMILY PROTON-DEPENDENT DRUG EFFLUX TRANSPORTER SUGE"/>
    <property type="match status" value="1"/>
</dbReference>
<feature type="transmembrane region" description="Helical" evidence="8">
    <location>
        <begin position="85"/>
        <end position="103"/>
    </location>
</feature>
<dbReference type="InterPro" id="IPR000390">
    <property type="entry name" value="Small_drug/metabolite_transptr"/>
</dbReference>
<evidence type="ECO:0000256" key="4">
    <source>
        <dbReference type="ARBA" id="ARBA00022692"/>
    </source>
</evidence>
<comment type="subcellular location">
    <subcellularLocation>
        <location evidence="1 7">Cell membrane</location>
        <topology evidence="1 7">Multi-pass membrane protein</topology>
    </subcellularLocation>
</comment>
<feature type="transmembrane region" description="Helical" evidence="8">
    <location>
        <begin position="31"/>
        <end position="51"/>
    </location>
</feature>
<proteinExistence type="inferred from homology"/>
<keyword evidence="6 8" id="KW-0472">Membrane</keyword>
<sequence>MKAYLFLAAAIGLELFGTSMLKASQSFTKLYPSICVVIGFAGAFYSLSLALHSIPLGIAYAIWSGVGTAATAVIGFAVWKEKLSLTGLLGIVLIIAGVVVLNLKASLHGTEQQPGS</sequence>
<feature type="transmembrane region" description="Helical" evidence="8">
    <location>
        <begin position="58"/>
        <end position="79"/>
    </location>
</feature>
<evidence type="ECO:0000256" key="5">
    <source>
        <dbReference type="ARBA" id="ARBA00022989"/>
    </source>
</evidence>
<dbReference type="RefSeq" id="WP_269884717.1">
    <property type="nucleotide sequence ID" value="NZ_JAQAGZ010000022.1"/>
</dbReference>
<keyword evidence="2" id="KW-0813">Transport</keyword>
<protein>
    <submittedName>
        <fullName evidence="9">Multidrug efflux SMR transporter</fullName>
    </submittedName>
</protein>
<keyword evidence="5 8" id="KW-1133">Transmembrane helix</keyword>
<name>A0ABT4QH29_9BACL</name>
<evidence type="ECO:0000256" key="7">
    <source>
        <dbReference type="RuleBase" id="RU003942"/>
    </source>
</evidence>
<evidence type="ECO:0000313" key="10">
    <source>
        <dbReference type="Proteomes" id="UP001527882"/>
    </source>
</evidence>
<keyword evidence="3" id="KW-1003">Cell membrane</keyword>